<keyword evidence="2" id="KW-1185">Reference proteome</keyword>
<comment type="caution">
    <text evidence="1">The sequence shown here is derived from an EMBL/GenBank/DDBJ whole genome shotgun (WGS) entry which is preliminary data.</text>
</comment>
<dbReference type="EMBL" id="AZBU02000004">
    <property type="protein sequence ID" value="TKR82660.1"/>
    <property type="molecule type" value="Genomic_DNA"/>
</dbReference>
<dbReference type="AlphaFoldDB" id="A0A4U5NIQ3"/>
<accession>A0A4U5NIQ3</accession>
<dbReference type="Proteomes" id="UP000298663">
    <property type="component" value="Unassembled WGS sequence"/>
</dbReference>
<evidence type="ECO:0000313" key="2">
    <source>
        <dbReference type="Proteomes" id="UP000298663"/>
    </source>
</evidence>
<gene>
    <name evidence="1" type="ORF">L596_016350</name>
</gene>
<reference evidence="1 2" key="1">
    <citation type="journal article" date="2015" name="Genome Biol.">
        <title>Comparative genomics of Steinernema reveals deeply conserved gene regulatory networks.</title>
        <authorList>
            <person name="Dillman A.R."/>
            <person name="Macchietto M."/>
            <person name="Porter C.F."/>
            <person name="Rogers A."/>
            <person name="Williams B."/>
            <person name="Antoshechkin I."/>
            <person name="Lee M.M."/>
            <person name="Goodwin Z."/>
            <person name="Lu X."/>
            <person name="Lewis E.E."/>
            <person name="Goodrich-Blair H."/>
            <person name="Stock S.P."/>
            <person name="Adams B.J."/>
            <person name="Sternberg P.W."/>
            <person name="Mortazavi A."/>
        </authorList>
    </citation>
    <scope>NUCLEOTIDE SEQUENCE [LARGE SCALE GENOMIC DNA]</scope>
    <source>
        <strain evidence="1 2">ALL</strain>
    </source>
</reference>
<evidence type="ECO:0000313" key="1">
    <source>
        <dbReference type="EMBL" id="TKR82660.1"/>
    </source>
</evidence>
<organism evidence="1 2">
    <name type="scientific">Steinernema carpocapsae</name>
    <name type="common">Entomopathogenic nematode</name>
    <dbReference type="NCBI Taxonomy" id="34508"/>
    <lineage>
        <taxon>Eukaryota</taxon>
        <taxon>Metazoa</taxon>
        <taxon>Ecdysozoa</taxon>
        <taxon>Nematoda</taxon>
        <taxon>Chromadorea</taxon>
        <taxon>Rhabditida</taxon>
        <taxon>Tylenchina</taxon>
        <taxon>Panagrolaimomorpha</taxon>
        <taxon>Strongyloidoidea</taxon>
        <taxon>Steinernematidae</taxon>
        <taxon>Steinernema</taxon>
    </lineage>
</organism>
<name>A0A4U5NIQ3_STECR</name>
<reference evidence="1 2" key="2">
    <citation type="journal article" date="2019" name="G3 (Bethesda)">
        <title>Hybrid Assembly of the Genome of the Entomopathogenic Nematode Steinernema carpocapsae Identifies the X-Chromosome.</title>
        <authorList>
            <person name="Serra L."/>
            <person name="Macchietto M."/>
            <person name="Macias-Munoz A."/>
            <person name="McGill C.J."/>
            <person name="Rodriguez I.M."/>
            <person name="Rodriguez B."/>
            <person name="Murad R."/>
            <person name="Mortazavi A."/>
        </authorList>
    </citation>
    <scope>NUCLEOTIDE SEQUENCE [LARGE SCALE GENOMIC DNA]</scope>
    <source>
        <strain evidence="1 2">ALL</strain>
    </source>
</reference>
<sequence>MQTQIRFHRKRVRLNQDCHVGIAQRLVKFSFFPYTNFAILRSPEAVFHHSDARIVINPFENPPAPDMSAMCGGAKKR</sequence>
<protein>
    <submittedName>
        <fullName evidence="1">Uncharacterized protein</fullName>
    </submittedName>
</protein>
<proteinExistence type="predicted"/>